<gene>
    <name evidence="1" type="ORF">EAE97_010637</name>
</gene>
<comment type="caution">
    <text evidence="1">The sequence shown here is derived from an EMBL/GenBank/DDBJ whole genome shotgun (WGS) entry which is preliminary data.</text>
</comment>
<evidence type="ECO:0000313" key="2">
    <source>
        <dbReference type="Proteomes" id="UP000710849"/>
    </source>
</evidence>
<dbReference type="GeneID" id="62154225"/>
<keyword evidence="2" id="KW-1185">Reference proteome</keyword>
<accession>A0A9P5HVR0</accession>
<dbReference type="AlphaFoldDB" id="A0A9P5HVR0"/>
<name>A0A9P5HVR0_9HELO</name>
<reference evidence="1 2" key="1">
    <citation type="journal article" date="2020" name="Genome Biol. Evol.">
        <title>Comparative genomics of Sclerotiniaceae.</title>
        <authorList>
            <person name="Valero Jimenez C.A."/>
            <person name="Steentjes M."/>
            <person name="Scholten O.E."/>
            <person name="Van Kan J.A.L."/>
        </authorList>
    </citation>
    <scope>NUCLEOTIDE SEQUENCE [LARGE SCALE GENOMIC DNA]</scope>
    <source>
        <strain evidence="1 2">MUCL 94</strain>
    </source>
</reference>
<evidence type="ECO:0000313" key="1">
    <source>
        <dbReference type="EMBL" id="KAF7924686.1"/>
    </source>
</evidence>
<proteinExistence type="predicted"/>
<dbReference type="EMBL" id="RCSW01000029">
    <property type="protein sequence ID" value="KAF7924686.1"/>
    <property type="molecule type" value="Genomic_DNA"/>
</dbReference>
<dbReference type="Proteomes" id="UP000710849">
    <property type="component" value="Unassembled WGS sequence"/>
</dbReference>
<protein>
    <submittedName>
        <fullName evidence="1">Uncharacterized protein</fullName>
    </submittedName>
</protein>
<sequence>MSISLLQTNRFIILVFNVYMQMDVSSSKFEVRGAKWEVEGSGGKGNEGRWGEAGVNCIGVGVWGLRFEI</sequence>
<organism evidence="1 2">
    <name type="scientific">Botrytis byssoidea</name>
    <dbReference type="NCBI Taxonomy" id="139641"/>
    <lineage>
        <taxon>Eukaryota</taxon>
        <taxon>Fungi</taxon>
        <taxon>Dikarya</taxon>
        <taxon>Ascomycota</taxon>
        <taxon>Pezizomycotina</taxon>
        <taxon>Leotiomycetes</taxon>
        <taxon>Helotiales</taxon>
        <taxon>Sclerotiniaceae</taxon>
        <taxon>Botrytis</taxon>
    </lineage>
</organism>
<dbReference type="RefSeq" id="XP_038728013.1">
    <property type="nucleotide sequence ID" value="XM_038881152.1"/>
</dbReference>